<reference evidence="2" key="1">
    <citation type="submission" date="2022-11" db="EMBL/GenBank/DDBJ databases">
        <authorList>
            <person name="Petersen C."/>
        </authorList>
    </citation>
    <scope>NUCLEOTIDE SEQUENCE</scope>
    <source>
        <strain evidence="2">IBT 34128</strain>
    </source>
</reference>
<evidence type="ECO:0000256" key="1">
    <source>
        <dbReference type="SAM" id="MobiDB-lite"/>
    </source>
</evidence>
<dbReference type="Proteomes" id="UP001141434">
    <property type="component" value="Unassembled WGS sequence"/>
</dbReference>
<comment type="caution">
    <text evidence="2">The sequence shown here is derived from an EMBL/GenBank/DDBJ whole genome shotgun (WGS) entry which is preliminary data.</text>
</comment>
<organism evidence="2 3">
    <name type="scientific">Penicillium alfredii</name>
    <dbReference type="NCBI Taxonomy" id="1506179"/>
    <lineage>
        <taxon>Eukaryota</taxon>
        <taxon>Fungi</taxon>
        <taxon>Dikarya</taxon>
        <taxon>Ascomycota</taxon>
        <taxon>Pezizomycotina</taxon>
        <taxon>Eurotiomycetes</taxon>
        <taxon>Eurotiomycetidae</taxon>
        <taxon>Eurotiales</taxon>
        <taxon>Aspergillaceae</taxon>
        <taxon>Penicillium</taxon>
    </lineage>
</organism>
<name>A0A9W9FRW1_9EURO</name>
<dbReference type="GeneID" id="81392319"/>
<reference evidence="2" key="2">
    <citation type="journal article" date="2023" name="IMA Fungus">
        <title>Comparative genomic study of the Penicillium genus elucidates a diverse pangenome and 15 lateral gene transfer events.</title>
        <authorList>
            <person name="Petersen C."/>
            <person name="Sorensen T."/>
            <person name="Nielsen M.R."/>
            <person name="Sondergaard T.E."/>
            <person name="Sorensen J.L."/>
            <person name="Fitzpatrick D.A."/>
            <person name="Frisvad J.C."/>
            <person name="Nielsen K.L."/>
        </authorList>
    </citation>
    <scope>NUCLEOTIDE SEQUENCE</scope>
    <source>
        <strain evidence="2">IBT 34128</strain>
    </source>
</reference>
<dbReference type="EMBL" id="JAPMSZ010000004">
    <property type="protein sequence ID" value="KAJ5105222.1"/>
    <property type="molecule type" value="Genomic_DNA"/>
</dbReference>
<dbReference type="RefSeq" id="XP_056514218.1">
    <property type="nucleotide sequence ID" value="XM_056653151.1"/>
</dbReference>
<protein>
    <submittedName>
        <fullName evidence="2">Uncharacterized protein</fullName>
    </submittedName>
</protein>
<accession>A0A9W9FRW1</accession>
<keyword evidence="3" id="KW-1185">Reference proteome</keyword>
<proteinExistence type="predicted"/>
<sequence length="644" mass="72646">MGRLHSRSLLQLRQQCRTHCLATPSVRNLYTRGHTFRKQSPHDPSPSELLRFTLTGSPEPLHGSQPNSSLRERLYELFNRDWPSNSPPTALWTSLKGVSPGRQQELERGLDERIGDLPTLRSAIERRVVDAPGAELLQNNDCEELYRILQRCQRQASLAEILSTLNDVAARLVRLDLSIQPQIYELGMYYAMLDLSAPALKHFLNGHHALGFPPISPFASTRMVQACVDALDAMAFESPDYDPEPILMEITGEGDPYPQDRPRLHDVLSCLRNPRGYFYLLGKLQGDETLFATWDKFLESFDCKSKAACFSSYGVVEALVQSGRPETASKFLEDISQRCGDNLPSIARFRELPVLLNDPIVGEALPDLVRGDDYLRLLETSLHDMELRMGIRWESDQEAHVGLASEVPWETFEDHPLFTMDGESAGYEHPARLHFELQTYGRSKSPVDLGRIVDLLNDGEATSISVNPMLDFNMRRIEAFRTKHPSLEFRCTFEHSPIEFTDSRLPTLHDSSWCWTPSTLGLIRARLIINGIPQMGRHCLHLMQLGSMDMRSGPDQPWQPSGYIVTWDRQFGGMLGVYVGKGHGVVNRGPVPPDAPFGALMHLLPSETGRGRASGRDRRPTFQSGRVYDGPYYLDVDPSRDLVL</sequence>
<dbReference type="OrthoDB" id="4442598at2759"/>
<gene>
    <name evidence="2" type="ORF">NUU61_002569</name>
</gene>
<feature type="region of interest" description="Disordered" evidence="1">
    <location>
        <begin position="35"/>
        <end position="68"/>
    </location>
</feature>
<evidence type="ECO:0000313" key="3">
    <source>
        <dbReference type="Proteomes" id="UP001141434"/>
    </source>
</evidence>
<evidence type="ECO:0000313" key="2">
    <source>
        <dbReference type="EMBL" id="KAJ5105222.1"/>
    </source>
</evidence>
<dbReference type="AlphaFoldDB" id="A0A9W9FRW1"/>